<feature type="transmembrane region" description="Helical" evidence="1">
    <location>
        <begin position="121"/>
        <end position="141"/>
    </location>
</feature>
<feature type="transmembrane region" description="Helical" evidence="1">
    <location>
        <begin position="26"/>
        <end position="50"/>
    </location>
</feature>
<dbReference type="AlphaFoldDB" id="A0A6I3SPX4"/>
<keyword evidence="1" id="KW-0812">Transmembrane</keyword>
<protein>
    <submittedName>
        <fullName evidence="2">Uncharacterized protein</fullName>
    </submittedName>
</protein>
<dbReference type="EMBL" id="WNKU01000035">
    <property type="protein sequence ID" value="MTV50776.1"/>
    <property type="molecule type" value="Genomic_DNA"/>
</dbReference>
<keyword evidence="3" id="KW-1185">Reference proteome</keyword>
<reference evidence="2 3" key="1">
    <citation type="submission" date="2019-11" db="EMBL/GenBank/DDBJ databases">
        <title>Whole-genome sequence of a the green, strictly anaerobic photosynthetic bacterium Heliobacillus mobilis DSM 6151.</title>
        <authorList>
            <person name="Kyndt J.A."/>
            <person name="Meyer T.E."/>
        </authorList>
    </citation>
    <scope>NUCLEOTIDE SEQUENCE [LARGE SCALE GENOMIC DNA]</scope>
    <source>
        <strain evidence="2 3">DSM 6151</strain>
    </source>
</reference>
<organism evidence="2 3">
    <name type="scientific">Heliobacterium mobile</name>
    <name type="common">Heliobacillus mobilis</name>
    <dbReference type="NCBI Taxonomy" id="28064"/>
    <lineage>
        <taxon>Bacteria</taxon>
        <taxon>Bacillati</taxon>
        <taxon>Bacillota</taxon>
        <taxon>Clostridia</taxon>
        <taxon>Eubacteriales</taxon>
        <taxon>Heliobacteriaceae</taxon>
        <taxon>Heliobacterium</taxon>
    </lineage>
</organism>
<evidence type="ECO:0000313" key="2">
    <source>
        <dbReference type="EMBL" id="MTV50776.1"/>
    </source>
</evidence>
<evidence type="ECO:0000313" key="3">
    <source>
        <dbReference type="Proteomes" id="UP000430670"/>
    </source>
</evidence>
<accession>A0A6I3SPX4</accession>
<evidence type="ECO:0000256" key="1">
    <source>
        <dbReference type="SAM" id="Phobius"/>
    </source>
</evidence>
<keyword evidence="1" id="KW-1133">Transmembrane helix</keyword>
<sequence length="147" mass="16725">MISLADSFFRFLSLNLGWETAVQIKGIMSVGTGFLIGLAFATVYYAWIFLRIKRSVEFKEQTVKLHENLSFLAIPGEHGKEALIDPKTVSEVIEVIALYHRYLLKPDKTMAPKSVHRTKRVVNYIVTTFVILILLGLYFAFSVVEPQ</sequence>
<comment type="caution">
    <text evidence="2">The sequence shown here is derived from an EMBL/GenBank/DDBJ whole genome shotgun (WGS) entry which is preliminary data.</text>
</comment>
<name>A0A6I3SPX4_HELMO</name>
<gene>
    <name evidence="2" type="ORF">GJ688_17735</name>
</gene>
<proteinExistence type="predicted"/>
<keyword evidence="1" id="KW-0472">Membrane</keyword>
<dbReference type="RefSeq" id="WP_155477856.1">
    <property type="nucleotide sequence ID" value="NZ_WNKU01000035.1"/>
</dbReference>
<dbReference type="OrthoDB" id="9992950at2"/>
<dbReference type="Proteomes" id="UP000430670">
    <property type="component" value="Unassembled WGS sequence"/>
</dbReference>